<dbReference type="Pfam" id="PF10417">
    <property type="entry name" value="1-cysPrx_C"/>
    <property type="match status" value="1"/>
</dbReference>
<keyword evidence="11" id="KW-1185">Reference proteome</keyword>
<proteinExistence type="inferred from homology"/>
<dbReference type="Proteomes" id="UP000030754">
    <property type="component" value="Unassembled WGS sequence"/>
</dbReference>
<protein>
    <submittedName>
        <fullName evidence="10">Peroxiredoxin, putative</fullName>
    </submittedName>
</protein>
<name>U6MGA2_9EIME</name>
<dbReference type="OrthoDB" id="185659at2759"/>
<dbReference type="InterPro" id="IPR024706">
    <property type="entry name" value="Peroxiredoxin_AhpC-typ"/>
</dbReference>
<feature type="domain" description="Thioredoxin" evidence="9">
    <location>
        <begin position="3"/>
        <end position="162"/>
    </location>
</feature>
<keyword evidence="4 7" id="KW-0560">Oxidoreductase</keyword>
<dbReference type="InterPro" id="IPR019479">
    <property type="entry name" value="Peroxiredoxin_C"/>
</dbReference>
<dbReference type="GO" id="GO:0045454">
    <property type="term" value="P:cell redox homeostasis"/>
    <property type="evidence" value="ECO:0007669"/>
    <property type="project" value="TreeGrafter"/>
</dbReference>
<dbReference type="GO" id="GO:0033554">
    <property type="term" value="P:cellular response to stress"/>
    <property type="evidence" value="ECO:0007669"/>
    <property type="project" value="TreeGrafter"/>
</dbReference>
<dbReference type="InterPro" id="IPR000866">
    <property type="entry name" value="AhpC/TSA"/>
</dbReference>
<comment type="subcellular location">
    <subcellularLocation>
        <location evidence="1">Cytoplasm</location>
    </subcellularLocation>
</comment>
<dbReference type="GO" id="GO:0005829">
    <property type="term" value="C:cytosol"/>
    <property type="evidence" value="ECO:0007669"/>
    <property type="project" value="TreeGrafter"/>
</dbReference>
<dbReference type="PANTHER" id="PTHR10681">
    <property type="entry name" value="THIOREDOXIN PEROXIDASE"/>
    <property type="match status" value="1"/>
</dbReference>
<dbReference type="GO" id="GO:0008379">
    <property type="term" value="F:thioredoxin peroxidase activity"/>
    <property type="evidence" value="ECO:0007669"/>
    <property type="project" value="TreeGrafter"/>
</dbReference>
<keyword evidence="3" id="KW-0963">Cytoplasm</keyword>
<dbReference type="VEuPathDB" id="ToxoDB:ENH_00038800"/>
<dbReference type="InterPro" id="IPR036249">
    <property type="entry name" value="Thioredoxin-like_sf"/>
</dbReference>
<evidence type="ECO:0000256" key="6">
    <source>
        <dbReference type="ARBA" id="ARBA00023284"/>
    </source>
</evidence>
<dbReference type="Gene3D" id="3.40.30.10">
    <property type="entry name" value="Glutaredoxin"/>
    <property type="match status" value="1"/>
</dbReference>
<accession>U6MGA2</accession>
<dbReference type="Pfam" id="PF00578">
    <property type="entry name" value="AhpC-TSA"/>
    <property type="match status" value="1"/>
</dbReference>
<evidence type="ECO:0000256" key="5">
    <source>
        <dbReference type="ARBA" id="ARBA00023157"/>
    </source>
</evidence>
<organism evidence="10 11">
    <name type="scientific">Eimeria necatrix</name>
    <dbReference type="NCBI Taxonomy" id="51315"/>
    <lineage>
        <taxon>Eukaryota</taxon>
        <taxon>Sar</taxon>
        <taxon>Alveolata</taxon>
        <taxon>Apicomplexa</taxon>
        <taxon>Conoidasida</taxon>
        <taxon>Coccidia</taxon>
        <taxon>Eucoccidiorida</taxon>
        <taxon>Eimeriorina</taxon>
        <taxon>Eimeriidae</taxon>
        <taxon>Eimeria</taxon>
    </lineage>
</organism>
<dbReference type="GO" id="GO:0006979">
    <property type="term" value="P:response to oxidative stress"/>
    <property type="evidence" value="ECO:0007669"/>
    <property type="project" value="TreeGrafter"/>
</dbReference>
<dbReference type="PROSITE" id="PS51352">
    <property type="entry name" value="THIOREDOXIN_2"/>
    <property type="match status" value="1"/>
</dbReference>
<dbReference type="PANTHER" id="PTHR10681:SF128">
    <property type="entry name" value="THIOREDOXIN-DEPENDENT PEROXIDE REDUCTASE, MITOCHONDRIAL"/>
    <property type="match status" value="1"/>
</dbReference>
<evidence type="ECO:0000313" key="11">
    <source>
        <dbReference type="Proteomes" id="UP000030754"/>
    </source>
</evidence>
<evidence type="ECO:0000256" key="7">
    <source>
        <dbReference type="PIRNR" id="PIRNR000239"/>
    </source>
</evidence>
<evidence type="ECO:0000256" key="3">
    <source>
        <dbReference type="ARBA" id="ARBA00022490"/>
    </source>
</evidence>
<feature type="active site" description="Cysteine sulfenic acid (-SOH) intermediate; for peroxidase activity" evidence="8">
    <location>
        <position position="50"/>
    </location>
</feature>
<comment type="similarity">
    <text evidence="2">Belongs to the peroxiredoxin family. AhpC/Prx1 subfamily.</text>
</comment>
<comment type="function">
    <text evidence="7">Thiol-specific peroxidase that catalyzes the reduction of hydrogen peroxide and organic hydroperoxides to water and alcohols, respectively.</text>
</comment>
<dbReference type="PIRSF" id="PIRSF000239">
    <property type="entry name" value="AHPC"/>
    <property type="match status" value="1"/>
</dbReference>
<evidence type="ECO:0000259" key="9">
    <source>
        <dbReference type="PROSITE" id="PS51352"/>
    </source>
</evidence>
<keyword evidence="5" id="KW-1015">Disulfide bond</keyword>
<reference evidence="10" key="2">
    <citation type="submission" date="2013-10" db="EMBL/GenBank/DDBJ databases">
        <authorList>
            <person name="Aslett M."/>
        </authorList>
    </citation>
    <scope>NUCLEOTIDE SEQUENCE [LARGE SCALE GENOMIC DNA]</scope>
    <source>
        <strain evidence="10">Houghton</strain>
    </source>
</reference>
<gene>
    <name evidence="10" type="ORF">ENH_00038800</name>
</gene>
<dbReference type="SUPFAM" id="SSF52833">
    <property type="entry name" value="Thioredoxin-like"/>
    <property type="match status" value="1"/>
</dbReference>
<evidence type="ECO:0000256" key="8">
    <source>
        <dbReference type="PIRSR" id="PIRSR000239-1"/>
    </source>
</evidence>
<dbReference type="AlphaFoldDB" id="U6MGA2"/>
<sequence length="196" mass="21023">MSFLVGREAPDFECEAVMPDGSFDTVRLSAFRGEKYVLILFYPLDFSFVCPSELLAFSAAAADFAARGVQLLGCSVDSKFAHSAWRAAAPRSGGLGPLAFPLLADLRRELAAAFGVLGEDGVALRGLFLLDKAGKVQHALVNNLALGRSVGEALRVVDALQHHEQHGDVCPANWQKGQKAMKPTQQGVAEYLASLY</sequence>
<reference evidence="10" key="1">
    <citation type="submission" date="2013-10" db="EMBL/GenBank/DDBJ databases">
        <title>Genomic analysis of the causative agents of coccidiosis in chickens.</title>
        <authorList>
            <person name="Reid A.J."/>
            <person name="Blake D."/>
            <person name="Billington K."/>
            <person name="Browne H."/>
            <person name="Dunn M."/>
            <person name="Hung S."/>
            <person name="Kawahara F."/>
            <person name="Miranda-Saavedra D."/>
            <person name="Mourier T."/>
            <person name="Nagra H."/>
            <person name="Otto T.D."/>
            <person name="Rawlings N."/>
            <person name="Sanchez A."/>
            <person name="Sanders M."/>
            <person name="Subramaniam C."/>
            <person name="Tay Y."/>
            <person name="Dear P."/>
            <person name="Doerig C."/>
            <person name="Gruber A."/>
            <person name="Parkinson J."/>
            <person name="Shirley M."/>
            <person name="Wan K.L."/>
            <person name="Berriman M."/>
            <person name="Tomley F."/>
            <person name="Pain A."/>
        </authorList>
    </citation>
    <scope>NUCLEOTIDE SEQUENCE [LARGE SCALE GENOMIC DNA]</scope>
    <source>
        <strain evidence="10">Houghton</strain>
    </source>
</reference>
<dbReference type="CDD" id="cd03015">
    <property type="entry name" value="PRX_Typ2cys"/>
    <property type="match status" value="1"/>
</dbReference>
<evidence type="ECO:0000256" key="4">
    <source>
        <dbReference type="ARBA" id="ARBA00023002"/>
    </source>
</evidence>
<dbReference type="InterPro" id="IPR013766">
    <property type="entry name" value="Thioredoxin_domain"/>
</dbReference>
<dbReference type="FunFam" id="3.40.30.10:FF:000002">
    <property type="entry name" value="Alkyl hydroperoxide reductase C"/>
    <property type="match status" value="1"/>
</dbReference>
<dbReference type="RefSeq" id="XP_013440644.1">
    <property type="nucleotide sequence ID" value="XM_013585190.1"/>
</dbReference>
<dbReference type="GO" id="GO:0042744">
    <property type="term" value="P:hydrogen peroxide catabolic process"/>
    <property type="evidence" value="ECO:0007669"/>
    <property type="project" value="TreeGrafter"/>
</dbReference>
<keyword evidence="7" id="KW-0575">Peroxidase</keyword>
<dbReference type="InterPro" id="IPR050217">
    <property type="entry name" value="Peroxiredoxin"/>
</dbReference>
<evidence type="ECO:0000256" key="1">
    <source>
        <dbReference type="ARBA" id="ARBA00004496"/>
    </source>
</evidence>
<dbReference type="GeneID" id="25474040"/>
<evidence type="ECO:0000313" key="10">
    <source>
        <dbReference type="EMBL" id="CDJ63282.1"/>
    </source>
</evidence>
<dbReference type="EMBL" id="HG722765">
    <property type="protein sequence ID" value="CDJ63282.1"/>
    <property type="molecule type" value="Genomic_DNA"/>
</dbReference>
<keyword evidence="7" id="KW-0049">Antioxidant</keyword>
<keyword evidence="6 7" id="KW-0676">Redox-active center</keyword>
<evidence type="ECO:0000256" key="2">
    <source>
        <dbReference type="ARBA" id="ARBA00009796"/>
    </source>
</evidence>